<dbReference type="EMBL" id="VMBG01000001">
    <property type="protein sequence ID" value="TSJ77796.1"/>
    <property type="molecule type" value="Genomic_DNA"/>
</dbReference>
<name>A0A556QMC7_9BACT</name>
<evidence type="ECO:0000313" key="4">
    <source>
        <dbReference type="Proteomes" id="UP000315648"/>
    </source>
</evidence>
<feature type="chain" id="PRO_5021770676" evidence="1">
    <location>
        <begin position="21"/>
        <end position="277"/>
    </location>
</feature>
<protein>
    <submittedName>
        <fullName evidence="3">ABC transporter substrate-binding protein</fullName>
    </submittedName>
</protein>
<dbReference type="Proteomes" id="UP000315648">
    <property type="component" value="Unassembled WGS sequence"/>
</dbReference>
<evidence type="ECO:0000313" key="3">
    <source>
        <dbReference type="EMBL" id="TSJ77796.1"/>
    </source>
</evidence>
<proteinExistence type="predicted"/>
<dbReference type="InterPro" id="IPR050902">
    <property type="entry name" value="ABC_Transporter_SBP"/>
</dbReference>
<keyword evidence="4" id="KW-1185">Reference proteome</keyword>
<feature type="signal peptide" evidence="1">
    <location>
        <begin position="1"/>
        <end position="20"/>
    </location>
</feature>
<gene>
    <name evidence="3" type="ORF">FPL22_00385</name>
</gene>
<reference evidence="3 4" key="1">
    <citation type="submission" date="2019-07" db="EMBL/GenBank/DDBJ databases">
        <title>Description of 53C-WASEF.</title>
        <authorList>
            <person name="Pitt A."/>
            <person name="Hahn M.W."/>
        </authorList>
    </citation>
    <scope>NUCLEOTIDE SEQUENCE [LARGE SCALE GENOMIC DNA]</scope>
    <source>
        <strain evidence="3 4">53C-WASEF</strain>
    </source>
</reference>
<dbReference type="Pfam" id="PF01497">
    <property type="entry name" value="Peripla_BP_2"/>
    <property type="match status" value="1"/>
</dbReference>
<dbReference type="Gene3D" id="3.40.50.1980">
    <property type="entry name" value="Nitrogenase molybdenum iron protein domain"/>
    <property type="match status" value="2"/>
</dbReference>
<dbReference type="SUPFAM" id="SSF53807">
    <property type="entry name" value="Helical backbone' metal receptor"/>
    <property type="match status" value="1"/>
</dbReference>
<dbReference type="OrthoDB" id="9797736at2"/>
<organism evidence="3 4">
    <name type="scientific">Rariglobus hedericola</name>
    <dbReference type="NCBI Taxonomy" id="2597822"/>
    <lineage>
        <taxon>Bacteria</taxon>
        <taxon>Pseudomonadati</taxon>
        <taxon>Verrucomicrobiota</taxon>
        <taxon>Opitutia</taxon>
        <taxon>Opitutales</taxon>
        <taxon>Opitutaceae</taxon>
        <taxon>Rariglobus</taxon>
    </lineage>
</organism>
<keyword evidence="1" id="KW-0732">Signal</keyword>
<dbReference type="PANTHER" id="PTHR30535">
    <property type="entry name" value="VITAMIN B12-BINDING PROTEIN"/>
    <property type="match status" value="1"/>
</dbReference>
<accession>A0A556QMC7</accession>
<dbReference type="PROSITE" id="PS50983">
    <property type="entry name" value="FE_B12_PBP"/>
    <property type="match status" value="1"/>
</dbReference>
<dbReference type="InterPro" id="IPR002491">
    <property type="entry name" value="ABC_transptr_periplasmic_BD"/>
</dbReference>
<feature type="domain" description="Fe/B12 periplasmic-binding" evidence="2">
    <location>
        <begin position="23"/>
        <end position="277"/>
    </location>
</feature>
<evidence type="ECO:0000256" key="1">
    <source>
        <dbReference type="SAM" id="SignalP"/>
    </source>
</evidence>
<comment type="caution">
    <text evidence="3">The sequence shown here is derived from an EMBL/GenBank/DDBJ whole genome shotgun (WGS) entry which is preliminary data.</text>
</comment>
<sequence length="277" mass="28692">MYSLRSFFIALLAPASVVFSAERIVTLGAPVTETVFALGAGDALVARDASSLYPAAAAALPDVGYFRTISAEGVLAQNPTVIIADFGTGPESQVQLLKNSGAKFVHLTARPSAENTAVMIEQVGAAVGRSEQAAVLVEKLRAQFAEAAALAKASGRTPRVIFVMGISGGALQAAGDNTAATGLIGLAGGKNPLSGFNGYKSVTAEAVLELDPDFILYAKTLHGGGTALTMENAPAWLASSRAMREGNVKPIDMTYHLVFGPRMGEAVLDVTRMLHTK</sequence>
<dbReference type="RefSeq" id="WP_144228138.1">
    <property type="nucleotide sequence ID" value="NZ_CBCRVV010000001.1"/>
</dbReference>
<dbReference type="PANTHER" id="PTHR30535:SF4">
    <property type="entry name" value="HEMIN-BINDING PERIPLASMIC PROTEIN HMUT"/>
    <property type="match status" value="1"/>
</dbReference>
<dbReference type="AlphaFoldDB" id="A0A556QMC7"/>
<evidence type="ECO:0000259" key="2">
    <source>
        <dbReference type="PROSITE" id="PS50983"/>
    </source>
</evidence>